<dbReference type="Pfam" id="PF07704">
    <property type="entry name" value="PSK_trans_fac"/>
    <property type="match status" value="1"/>
</dbReference>
<comment type="caution">
    <text evidence="1">The sequence shown here is derived from an EMBL/GenBank/DDBJ whole genome shotgun (WGS) entry which is preliminary data.</text>
</comment>
<gene>
    <name evidence="1" type="ORF">DFR50_10129</name>
</gene>
<accession>A0A366FU18</accession>
<name>A0A366FU18_9HYPH</name>
<dbReference type="OrthoDB" id="7998375at2"/>
<keyword evidence="2" id="KW-1185">Reference proteome</keyword>
<dbReference type="EMBL" id="QNRK01000001">
    <property type="protein sequence ID" value="RBP18087.1"/>
    <property type="molecule type" value="Genomic_DNA"/>
</dbReference>
<dbReference type="AlphaFoldDB" id="A0A366FU18"/>
<evidence type="ECO:0008006" key="3">
    <source>
        <dbReference type="Google" id="ProtNLM"/>
    </source>
</evidence>
<sequence>MGLSIRDPAVGALARELARLRGTNMTEAIAHALTAELKRERDKRPLEERLEDLANETLAMAKPGGHVMTKEEIDALWGQ</sequence>
<dbReference type="Proteomes" id="UP000253529">
    <property type="component" value="Unassembled WGS sequence"/>
</dbReference>
<protein>
    <recommendedName>
        <fullName evidence="3">Antitoxin VapB</fullName>
    </recommendedName>
</protein>
<proteinExistence type="predicted"/>
<evidence type="ECO:0000313" key="1">
    <source>
        <dbReference type="EMBL" id="RBP18087.1"/>
    </source>
</evidence>
<dbReference type="InterPro" id="IPR011660">
    <property type="entry name" value="VapB-like"/>
</dbReference>
<reference evidence="1 2" key="1">
    <citation type="submission" date="2018-06" db="EMBL/GenBank/DDBJ databases">
        <title>Genomic Encyclopedia of Type Strains, Phase IV (KMG-IV): sequencing the most valuable type-strain genomes for metagenomic binning, comparative biology and taxonomic classification.</title>
        <authorList>
            <person name="Goeker M."/>
        </authorList>
    </citation>
    <scope>NUCLEOTIDE SEQUENCE [LARGE SCALE GENOMIC DNA]</scope>
    <source>
        <strain evidence="1 2">DSM 24875</strain>
    </source>
</reference>
<dbReference type="RefSeq" id="WP_113887168.1">
    <property type="nucleotide sequence ID" value="NZ_QNRK01000001.1"/>
</dbReference>
<evidence type="ECO:0000313" key="2">
    <source>
        <dbReference type="Proteomes" id="UP000253529"/>
    </source>
</evidence>
<organism evidence="1 2">
    <name type="scientific">Roseiarcus fermentans</name>
    <dbReference type="NCBI Taxonomy" id="1473586"/>
    <lineage>
        <taxon>Bacteria</taxon>
        <taxon>Pseudomonadati</taxon>
        <taxon>Pseudomonadota</taxon>
        <taxon>Alphaproteobacteria</taxon>
        <taxon>Hyphomicrobiales</taxon>
        <taxon>Roseiarcaceae</taxon>
        <taxon>Roseiarcus</taxon>
    </lineage>
</organism>